<gene>
    <name evidence="1" type="ORF">HOLleu_10837</name>
</gene>
<proteinExistence type="predicted"/>
<accession>A0A9Q1HG15</accession>
<name>A0A9Q1HG15_HOLLE</name>
<organism evidence="1 2">
    <name type="scientific">Holothuria leucospilota</name>
    <name type="common">Black long sea cucumber</name>
    <name type="synonym">Mertensiothuria leucospilota</name>
    <dbReference type="NCBI Taxonomy" id="206669"/>
    <lineage>
        <taxon>Eukaryota</taxon>
        <taxon>Metazoa</taxon>
        <taxon>Echinodermata</taxon>
        <taxon>Eleutherozoa</taxon>
        <taxon>Echinozoa</taxon>
        <taxon>Holothuroidea</taxon>
        <taxon>Aspidochirotacea</taxon>
        <taxon>Aspidochirotida</taxon>
        <taxon>Holothuriidae</taxon>
        <taxon>Holothuria</taxon>
    </lineage>
</organism>
<protein>
    <submittedName>
        <fullName evidence="1">Uncharacterized protein</fullName>
    </submittedName>
</protein>
<sequence length="150" mass="17144">MDCIQDEVVTSYVAEGEEERDEDMSVPLNSLPPAEEVGNVTVNIEAFLQTKDEPQLRTLCLELLRRHPEDIQGIIEEHGDPDENDPGDDLDWCNCRRCREMPIETEYTMKCYQPSVLPATSAIRWTLQTYFDVWLSVPRQVVCGQLSLVA</sequence>
<dbReference type="Proteomes" id="UP001152320">
    <property type="component" value="Chromosome 4"/>
</dbReference>
<comment type="caution">
    <text evidence="1">The sequence shown here is derived from an EMBL/GenBank/DDBJ whole genome shotgun (WGS) entry which is preliminary data.</text>
</comment>
<keyword evidence="2" id="KW-1185">Reference proteome</keyword>
<evidence type="ECO:0000313" key="2">
    <source>
        <dbReference type="Proteomes" id="UP001152320"/>
    </source>
</evidence>
<evidence type="ECO:0000313" key="1">
    <source>
        <dbReference type="EMBL" id="KAJ8043648.1"/>
    </source>
</evidence>
<dbReference type="EMBL" id="JAIZAY010000004">
    <property type="protein sequence ID" value="KAJ8043648.1"/>
    <property type="molecule type" value="Genomic_DNA"/>
</dbReference>
<dbReference type="AlphaFoldDB" id="A0A9Q1HG15"/>
<reference evidence="1" key="1">
    <citation type="submission" date="2021-10" db="EMBL/GenBank/DDBJ databases">
        <title>Tropical sea cucumber genome reveals ecological adaptation and Cuvierian tubules defense mechanism.</title>
        <authorList>
            <person name="Chen T."/>
        </authorList>
    </citation>
    <scope>NUCLEOTIDE SEQUENCE</scope>
    <source>
        <strain evidence="1">Nanhai2018</strain>
        <tissue evidence="1">Muscle</tissue>
    </source>
</reference>